<dbReference type="Gene3D" id="3.90.1150.10">
    <property type="entry name" value="Aspartate Aminotransferase, domain 1"/>
    <property type="match status" value="1"/>
</dbReference>
<evidence type="ECO:0000256" key="6">
    <source>
        <dbReference type="ARBA" id="ARBA00026106"/>
    </source>
</evidence>
<dbReference type="InterPro" id="IPR015421">
    <property type="entry name" value="PyrdxlP-dep_Trfase_major"/>
</dbReference>
<evidence type="ECO:0000256" key="4">
    <source>
        <dbReference type="ARBA" id="ARBA00022679"/>
    </source>
</evidence>
<dbReference type="SUPFAM" id="SSF53383">
    <property type="entry name" value="PLP-dependent transferases"/>
    <property type="match status" value="1"/>
</dbReference>
<sequence length="404" mass="45277">MRPIIKSNKLDSVCYDIRGPVHKEARRLEDEGHRILKLNIGNPAPFGFEAPEEIVRDVILNLPSAQGYCESKGLFSARKAIVQHYQSQGIFGVDIEDIYIGNGVSELIVMAMQGLLNTDDEVLVPSPDYPLWTAAVNLAGGKARHYRCDEAADWFPDLEDIKSKIGPRTRGIVIINPNNPTGAVYSRELLLEIVELCRQHSIILFADEIYDKILYDGAVHIPACSLSDDILTVTFNGLSKAYRAAGFRVGWMMLSGNLKAAHSYIEGLEMLSSMRLCANVPNQHAIQTALGGYQSINELTAIDGRLTQQRDICYELLNQIPGVSVVKPKGAMYAFPRLDSKRFGLRDDERLVLDLLKEKKILLVQGTAFNWPEPDHLRVVFLPHKEDLQRALLAFGDFLENYRQ</sequence>
<gene>
    <name evidence="8" type="primary">yfbQ</name>
    <name evidence="8" type="ORF">GCM10011520_03350</name>
</gene>
<comment type="caution">
    <text evidence="8">The sequence shown here is derived from an EMBL/GenBank/DDBJ whole genome shotgun (WGS) entry which is preliminary data.</text>
</comment>
<dbReference type="InterPro" id="IPR015422">
    <property type="entry name" value="PyrdxlP-dep_Trfase_small"/>
</dbReference>
<evidence type="ECO:0000313" key="8">
    <source>
        <dbReference type="EMBL" id="GGE65919.1"/>
    </source>
</evidence>
<accession>A0ABQ1SWK3</accession>
<evidence type="ECO:0000256" key="3">
    <source>
        <dbReference type="ARBA" id="ARBA00022576"/>
    </source>
</evidence>
<evidence type="ECO:0000259" key="7">
    <source>
        <dbReference type="Pfam" id="PF00155"/>
    </source>
</evidence>
<dbReference type="InterPro" id="IPR051926">
    <property type="entry name" value="Ala_Aminotransferase"/>
</dbReference>
<reference evidence="9" key="1">
    <citation type="journal article" date="2019" name="Int. J. Syst. Evol. Microbiol.">
        <title>The Global Catalogue of Microorganisms (GCM) 10K type strain sequencing project: providing services to taxonomists for standard genome sequencing and annotation.</title>
        <authorList>
            <consortium name="The Broad Institute Genomics Platform"/>
            <consortium name="The Broad Institute Genome Sequencing Center for Infectious Disease"/>
            <person name="Wu L."/>
            <person name="Ma J."/>
        </authorList>
    </citation>
    <scope>NUCLEOTIDE SEQUENCE [LARGE SCALE GENOMIC DNA]</scope>
    <source>
        <strain evidence="9">CGMCC 1.16033</strain>
    </source>
</reference>
<protein>
    <recommendedName>
        <fullName evidence="6">alanine transaminase</fullName>
        <ecNumber evidence="6">2.6.1.2</ecNumber>
    </recommendedName>
</protein>
<keyword evidence="5" id="KW-0663">Pyridoxal phosphate</keyword>
<comment type="similarity">
    <text evidence="2">Belongs to the class-I pyridoxal-phosphate-dependent aminotransferase family.</text>
</comment>
<dbReference type="Pfam" id="PF00155">
    <property type="entry name" value="Aminotran_1_2"/>
    <property type="match status" value="1"/>
</dbReference>
<dbReference type="GO" id="GO:0008483">
    <property type="term" value="F:transaminase activity"/>
    <property type="evidence" value="ECO:0007669"/>
    <property type="project" value="UniProtKB-KW"/>
</dbReference>
<dbReference type="InterPro" id="IPR015424">
    <property type="entry name" value="PyrdxlP-dep_Trfase"/>
</dbReference>
<dbReference type="RefSeq" id="WP_100143634.1">
    <property type="nucleotide sequence ID" value="NZ_BMKO01000001.1"/>
</dbReference>
<feature type="domain" description="Aminotransferase class I/classII large" evidence="7">
    <location>
        <begin position="35"/>
        <end position="392"/>
    </location>
</feature>
<comment type="cofactor">
    <cofactor evidence="1">
        <name>pyridoxal 5'-phosphate</name>
        <dbReference type="ChEBI" id="CHEBI:597326"/>
    </cofactor>
</comment>
<keyword evidence="4" id="KW-0808">Transferase</keyword>
<keyword evidence="9" id="KW-1185">Reference proteome</keyword>
<evidence type="ECO:0000256" key="1">
    <source>
        <dbReference type="ARBA" id="ARBA00001933"/>
    </source>
</evidence>
<dbReference type="InterPro" id="IPR004839">
    <property type="entry name" value="Aminotransferase_I/II_large"/>
</dbReference>
<keyword evidence="3 8" id="KW-0032">Aminotransferase</keyword>
<dbReference type="CDD" id="cd00609">
    <property type="entry name" value="AAT_like"/>
    <property type="match status" value="1"/>
</dbReference>
<dbReference type="Gene3D" id="3.40.640.10">
    <property type="entry name" value="Type I PLP-dependent aspartate aminotransferase-like (Major domain)"/>
    <property type="match status" value="1"/>
</dbReference>
<evidence type="ECO:0000313" key="9">
    <source>
        <dbReference type="Proteomes" id="UP000606498"/>
    </source>
</evidence>
<name>A0ABQ1SWK3_9GAMM</name>
<dbReference type="EMBL" id="BMKO01000001">
    <property type="protein sequence ID" value="GGE65919.1"/>
    <property type="molecule type" value="Genomic_DNA"/>
</dbReference>
<evidence type="ECO:0000256" key="2">
    <source>
        <dbReference type="ARBA" id="ARBA00007441"/>
    </source>
</evidence>
<proteinExistence type="inferred from homology"/>
<dbReference type="PANTHER" id="PTHR43488">
    <property type="entry name" value="GLUTAMATE-PYRUVATE AMINOTRANSFERASE ALAA"/>
    <property type="match status" value="1"/>
</dbReference>
<organism evidence="8 9">
    <name type="scientific">Shewanella carassii</name>
    <dbReference type="NCBI Taxonomy" id="1987584"/>
    <lineage>
        <taxon>Bacteria</taxon>
        <taxon>Pseudomonadati</taxon>
        <taxon>Pseudomonadota</taxon>
        <taxon>Gammaproteobacteria</taxon>
        <taxon>Alteromonadales</taxon>
        <taxon>Shewanellaceae</taxon>
        <taxon>Shewanella</taxon>
    </lineage>
</organism>
<dbReference type="EC" id="2.6.1.2" evidence="6"/>
<dbReference type="Proteomes" id="UP000606498">
    <property type="component" value="Unassembled WGS sequence"/>
</dbReference>
<dbReference type="PANTHER" id="PTHR43488:SF2">
    <property type="entry name" value="GLUTAMATE-PYRUVATE AMINOTRANSFERASE ALAA"/>
    <property type="match status" value="1"/>
</dbReference>
<evidence type="ECO:0000256" key="5">
    <source>
        <dbReference type="ARBA" id="ARBA00022898"/>
    </source>
</evidence>